<dbReference type="PROSITE" id="PS50009">
    <property type="entry name" value="RASGEF_CAT"/>
    <property type="match status" value="1"/>
</dbReference>
<sequence>MSSYFDTIEAQCAEEAQRDQALCMGYQLMEMTMSRFRTVLQTVELEKELADNATVVSEMDISVVATDGHDNDSTSGTPPQAAESKPTIVKKPSIFDRLRKVSLGCIPTLASVSSPLTPVARSSARFPHDPRATLGTLSTKGLSIYTPSLASEMSGWDYMFLSPVTSEGSQSLTIRASLALFPEDVTNRPDLSPVIEQSEEWDVIRNDDGVVTKATLRGLIRLFTDPHEMLKNDMADVIDAFFLFSPIFTTPQNLLELLLAHENDAPPDGLDKFRWKMNHNLTRAYAANLICVWLESHWDNDLEKRVQDDLFKRIGIHTARLSADLNVPIEIPHQLMDSIRRRGSWAEAEKARTEEAVMGDNYFETLFRDNLEQVVSSLTRPSDWSALDITYFHDDGGPELLARQLTIVEAEFFHSFEPRELIKFEDFEIQRKLQAWRAFTEGISLWVQKSVVSHNDVTLRAKAITVFIAAAAVCKSLRNYNSALALLLGVTASPVSRLKRTGDSILRCFKDMRGELDTFFHGRKNFAEYRAELPINLPTVPLQVIVCKDVKICREVLPRVKSTVQPSILPAEEMIPLQYYRNLRRTIRDLEKCRGEYKALKKVDVIYDWLKFNAGQFKVKGYEAYRNEFMDISHKIEPKTDSRGPETPRL</sequence>
<keyword evidence="7" id="KW-1185">Reference proteome</keyword>
<gene>
    <name evidence="6" type="ORF">FOMPIDRAFT_1139471</name>
</gene>
<dbReference type="InterPro" id="IPR036964">
    <property type="entry name" value="RASGEF_cat_dom_sf"/>
</dbReference>
<reference evidence="6 7" key="1">
    <citation type="journal article" date="2012" name="Science">
        <title>The Paleozoic origin of enzymatic lignin decomposition reconstructed from 31 fungal genomes.</title>
        <authorList>
            <person name="Floudas D."/>
            <person name="Binder M."/>
            <person name="Riley R."/>
            <person name="Barry K."/>
            <person name="Blanchette R.A."/>
            <person name="Henrissat B."/>
            <person name="Martinez A.T."/>
            <person name="Otillar R."/>
            <person name="Spatafora J.W."/>
            <person name="Yadav J.S."/>
            <person name="Aerts A."/>
            <person name="Benoit I."/>
            <person name="Boyd A."/>
            <person name="Carlson A."/>
            <person name="Copeland A."/>
            <person name="Coutinho P.M."/>
            <person name="de Vries R.P."/>
            <person name="Ferreira P."/>
            <person name="Findley K."/>
            <person name="Foster B."/>
            <person name="Gaskell J."/>
            <person name="Glotzer D."/>
            <person name="Gorecki P."/>
            <person name="Heitman J."/>
            <person name="Hesse C."/>
            <person name="Hori C."/>
            <person name="Igarashi K."/>
            <person name="Jurgens J.A."/>
            <person name="Kallen N."/>
            <person name="Kersten P."/>
            <person name="Kohler A."/>
            <person name="Kuees U."/>
            <person name="Kumar T.K.A."/>
            <person name="Kuo A."/>
            <person name="LaButti K."/>
            <person name="Larrondo L.F."/>
            <person name="Lindquist E."/>
            <person name="Ling A."/>
            <person name="Lombard V."/>
            <person name="Lucas S."/>
            <person name="Lundell T."/>
            <person name="Martin R."/>
            <person name="McLaughlin D.J."/>
            <person name="Morgenstern I."/>
            <person name="Morin E."/>
            <person name="Murat C."/>
            <person name="Nagy L.G."/>
            <person name="Nolan M."/>
            <person name="Ohm R.A."/>
            <person name="Patyshakuliyeva A."/>
            <person name="Rokas A."/>
            <person name="Ruiz-Duenas F.J."/>
            <person name="Sabat G."/>
            <person name="Salamov A."/>
            <person name="Samejima M."/>
            <person name="Schmutz J."/>
            <person name="Slot J.C."/>
            <person name="St John F."/>
            <person name="Stenlid J."/>
            <person name="Sun H."/>
            <person name="Sun S."/>
            <person name="Syed K."/>
            <person name="Tsang A."/>
            <person name="Wiebenga A."/>
            <person name="Young D."/>
            <person name="Pisabarro A."/>
            <person name="Eastwood D.C."/>
            <person name="Martin F."/>
            <person name="Cullen D."/>
            <person name="Grigoriev I.V."/>
            <person name="Hibbett D.S."/>
        </authorList>
    </citation>
    <scope>NUCLEOTIDE SEQUENCE</scope>
    <source>
        <strain evidence="7">FP-58527</strain>
    </source>
</reference>
<dbReference type="GO" id="GO:0005886">
    <property type="term" value="C:plasma membrane"/>
    <property type="evidence" value="ECO:0007669"/>
    <property type="project" value="TreeGrafter"/>
</dbReference>
<keyword evidence="1 2" id="KW-0344">Guanine-nucleotide releasing factor</keyword>
<evidence type="ECO:0000259" key="4">
    <source>
        <dbReference type="PROSITE" id="PS50009"/>
    </source>
</evidence>
<accession>S8EMB7</accession>
<dbReference type="PROSITE" id="PS50212">
    <property type="entry name" value="RASGEF_NTER"/>
    <property type="match status" value="1"/>
</dbReference>
<dbReference type="GO" id="GO:0007265">
    <property type="term" value="P:Ras protein signal transduction"/>
    <property type="evidence" value="ECO:0007669"/>
    <property type="project" value="TreeGrafter"/>
</dbReference>
<evidence type="ECO:0000313" key="6">
    <source>
        <dbReference type="EMBL" id="EPT05313.1"/>
    </source>
</evidence>
<dbReference type="PANTHER" id="PTHR23113:SF368">
    <property type="entry name" value="CELL DIVISION CONTROL PROTEIN 25"/>
    <property type="match status" value="1"/>
</dbReference>
<dbReference type="InterPro" id="IPR023578">
    <property type="entry name" value="Ras_GEF_dom_sf"/>
</dbReference>
<dbReference type="Proteomes" id="UP000015241">
    <property type="component" value="Unassembled WGS sequence"/>
</dbReference>
<dbReference type="AlphaFoldDB" id="S8EMB7"/>
<evidence type="ECO:0000256" key="3">
    <source>
        <dbReference type="SAM" id="MobiDB-lite"/>
    </source>
</evidence>
<feature type="domain" description="Ras-GEF" evidence="4">
    <location>
        <begin position="397"/>
        <end position="639"/>
    </location>
</feature>
<dbReference type="Gene3D" id="1.20.870.10">
    <property type="entry name" value="Son of sevenless (SoS) protein Chain: S domain 1"/>
    <property type="match status" value="1"/>
</dbReference>
<dbReference type="SMART" id="SM00147">
    <property type="entry name" value="RasGEF"/>
    <property type="match status" value="1"/>
</dbReference>
<dbReference type="InParanoid" id="S8EMB7"/>
<evidence type="ECO:0000256" key="1">
    <source>
        <dbReference type="ARBA" id="ARBA00022658"/>
    </source>
</evidence>
<dbReference type="GO" id="GO:0005085">
    <property type="term" value="F:guanyl-nucleotide exchange factor activity"/>
    <property type="evidence" value="ECO:0007669"/>
    <property type="project" value="UniProtKB-KW"/>
</dbReference>
<evidence type="ECO:0008006" key="8">
    <source>
        <dbReference type="Google" id="ProtNLM"/>
    </source>
</evidence>
<proteinExistence type="predicted"/>
<dbReference type="EMBL" id="KE504124">
    <property type="protein sequence ID" value="EPT05313.1"/>
    <property type="molecule type" value="Genomic_DNA"/>
</dbReference>
<dbReference type="STRING" id="743788.S8EMB7"/>
<dbReference type="Pfam" id="PF00618">
    <property type="entry name" value="RasGEF_N"/>
    <property type="match status" value="1"/>
</dbReference>
<evidence type="ECO:0000259" key="5">
    <source>
        <dbReference type="PROSITE" id="PS50212"/>
    </source>
</evidence>
<dbReference type="SUPFAM" id="SSF48366">
    <property type="entry name" value="Ras GEF"/>
    <property type="match status" value="1"/>
</dbReference>
<protein>
    <recommendedName>
        <fullName evidence="8">Ras GEF</fullName>
    </recommendedName>
</protein>
<dbReference type="InterPro" id="IPR008937">
    <property type="entry name" value="Ras-like_GEF"/>
</dbReference>
<dbReference type="Pfam" id="PF00617">
    <property type="entry name" value="RasGEF"/>
    <property type="match status" value="1"/>
</dbReference>
<evidence type="ECO:0000256" key="2">
    <source>
        <dbReference type="PROSITE-ProRule" id="PRU00168"/>
    </source>
</evidence>
<dbReference type="OrthoDB" id="546434at2759"/>
<dbReference type="Gene3D" id="1.10.840.10">
    <property type="entry name" value="Ras guanine-nucleotide exchange factors catalytic domain"/>
    <property type="match status" value="1"/>
</dbReference>
<feature type="domain" description="N-terminal Ras-GEF" evidence="5">
    <location>
        <begin position="207"/>
        <end position="343"/>
    </location>
</feature>
<dbReference type="HOGENOM" id="CLU_421524_0_0_1"/>
<dbReference type="InterPro" id="IPR001895">
    <property type="entry name" value="RASGEF_cat_dom"/>
</dbReference>
<dbReference type="InterPro" id="IPR000651">
    <property type="entry name" value="Ras-like_Gua-exchang_fac_N"/>
</dbReference>
<dbReference type="PANTHER" id="PTHR23113">
    <property type="entry name" value="GUANINE NUCLEOTIDE EXCHANGE FACTOR"/>
    <property type="match status" value="1"/>
</dbReference>
<dbReference type="eggNOG" id="KOG3417">
    <property type="taxonomic scope" value="Eukaryota"/>
</dbReference>
<organism evidence="6 7">
    <name type="scientific">Fomitopsis schrenkii</name>
    <name type="common">Brown rot fungus</name>
    <dbReference type="NCBI Taxonomy" id="2126942"/>
    <lineage>
        <taxon>Eukaryota</taxon>
        <taxon>Fungi</taxon>
        <taxon>Dikarya</taxon>
        <taxon>Basidiomycota</taxon>
        <taxon>Agaricomycotina</taxon>
        <taxon>Agaricomycetes</taxon>
        <taxon>Polyporales</taxon>
        <taxon>Fomitopsis</taxon>
    </lineage>
</organism>
<name>S8EMB7_FOMSC</name>
<feature type="region of interest" description="Disordered" evidence="3">
    <location>
        <begin position="66"/>
        <end position="86"/>
    </location>
</feature>
<evidence type="ECO:0000313" key="7">
    <source>
        <dbReference type="Proteomes" id="UP000015241"/>
    </source>
</evidence>